<evidence type="ECO:0000313" key="2">
    <source>
        <dbReference type="EMBL" id="EAR17179.1"/>
    </source>
</evidence>
<dbReference type="Pfam" id="PF13590">
    <property type="entry name" value="DUF4136"/>
    <property type="match status" value="1"/>
</dbReference>
<evidence type="ECO:0000313" key="3">
    <source>
        <dbReference type="Proteomes" id="UP000009049"/>
    </source>
</evidence>
<accession>A4CJS1</accession>
<dbReference type="EMBL" id="CP001712">
    <property type="protein sequence ID" value="EAR17179.1"/>
    <property type="molecule type" value="Genomic_DNA"/>
</dbReference>
<dbReference type="PROSITE" id="PS51257">
    <property type="entry name" value="PROKAR_LIPOPROTEIN"/>
    <property type="match status" value="1"/>
</dbReference>
<keyword evidence="3" id="KW-1185">Reference proteome</keyword>
<dbReference type="HOGENOM" id="CLU_113282_3_1_10"/>
<dbReference type="KEGG" id="rbi:RB2501_09755"/>
<feature type="domain" description="DUF4136" evidence="1">
    <location>
        <begin position="21"/>
        <end position="171"/>
    </location>
</feature>
<protein>
    <recommendedName>
        <fullName evidence="1">DUF4136 domain-containing protein</fullName>
    </recommendedName>
</protein>
<dbReference type="InterPro" id="IPR025411">
    <property type="entry name" value="DUF4136"/>
</dbReference>
<dbReference type="Gene3D" id="3.30.160.670">
    <property type="match status" value="1"/>
</dbReference>
<sequence length="172" mass="19357">MNHLRILICLLLVSACGTVRVQTDYEREQDWSAYGTYNFYPEMQTGLSDLDARRLLDAVETVLRQRGFQQSEEPDFLVNIYSDTYDRPSGSSVGFGMGGTGRQVGGGVSVGIPVNGNGLERRITFDVIDRTRETLVWQAITTDRFREQADPAEREARLLQVAQKAFSSFPPR</sequence>
<dbReference type="Proteomes" id="UP000009049">
    <property type="component" value="Chromosome"/>
</dbReference>
<dbReference type="OrthoDB" id="1430233at2"/>
<reference evidence="2 3" key="1">
    <citation type="journal article" date="2009" name="J. Bacteriol.">
        <title>Complete genome sequence of Robiginitalea biformata HTCC2501.</title>
        <authorList>
            <person name="Oh H.M."/>
            <person name="Giovannoni S.J."/>
            <person name="Lee K."/>
            <person name="Ferriera S."/>
            <person name="Johnson J."/>
            <person name="Cho J.C."/>
        </authorList>
    </citation>
    <scope>NUCLEOTIDE SEQUENCE [LARGE SCALE GENOMIC DNA]</scope>
    <source>
        <strain evidence="3">ATCC BAA-864 / HTCC2501 / KCTC 12146</strain>
    </source>
</reference>
<dbReference type="AlphaFoldDB" id="A4CJS1"/>
<dbReference type="RefSeq" id="WP_015753934.1">
    <property type="nucleotide sequence ID" value="NC_013222.1"/>
</dbReference>
<proteinExistence type="predicted"/>
<dbReference type="eggNOG" id="ENOG5031G7J">
    <property type="taxonomic scope" value="Bacteria"/>
</dbReference>
<gene>
    <name evidence="2" type="ordered locus">RB2501_09755</name>
</gene>
<organism evidence="2 3">
    <name type="scientific">Robiginitalea biformata (strain ATCC BAA-864 / DSM 15991 / KCTC 12146 / HTCC2501)</name>
    <dbReference type="NCBI Taxonomy" id="313596"/>
    <lineage>
        <taxon>Bacteria</taxon>
        <taxon>Pseudomonadati</taxon>
        <taxon>Bacteroidota</taxon>
        <taxon>Flavobacteriia</taxon>
        <taxon>Flavobacteriales</taxon>
        <taxon>Flavobacteriaceae</taxon>
        <taxon>Robiginitalea</taxon>
    </lineage>
</organism>
<name>A4CJS1_ROBBH</name>
<dbReference type="STRING" id="313596.RB2501_09755"/>
<evidence type="ECO:0000259" key="1">
    <source>
        <dbReference type="Pfam" id="PF13590"/>
    </source>
</evidence>